<reference evidence="1" key="3">
    <citation type="journal article" date="2004" name="Mol. Biol. (Mosk.)">
        <title>The replication system of plasmids from Bacillus subtilis environmental isolates.</title>
        <authorList>
            <person name="Lagodich A.V."/>
            <person name="Shtaniuk Iu.V."/>
            <person name="Prozorov A.A."/>
            <person name="Titok M.A."/>
        </authorList>
    </citation>
    <scope>NUCLEOTIDE SEQUENCE</scope>
    <source>
        <strain evidence="1">72</strain>
        <plasmid evidence="1">pBS72</plasmid>
    </source>
</reference>
<geneLocation type="plasmid" evidence="1">
    <name>pBS72</name>
</geneLocation>
<reference evidence="1" key="2">
    <citation type="journal article" date="2003" name="Plasmid">
        <title>Bacillus subtilis soil isolates: plasmid replicon analysis and construction of a new theta-replicating vector.</title>
        <authorList>
            <person name="Titok M.A."/>
            <person name="Chapuis J."/>
            <person name="Selezneva Y.V."/>
            <person name="Lagodich A.V."/>
            <person name="Prokulevich V.A."/>
            <person name="Ehrlich S.D."/>
            <person name="Janniere L."/>
        </authorList>
    </citation>
    <scope>NUCLEOTIDE SEQUENCE</scope>
    <source>
        <strain evidence="1">72</strain>
        <plasmid evidence="1">pBS72</plasmid>
    </source>
</reference>
<name>A0A1J0AKQ8_BACIU</name>
<reference evidence="1" key="1">
    <citation type="journal article" date="2002" name="Mikrobiologiia">
        <title>Soil strain of Bacillus subtilis harboring a large plasmid that mediates high-frequency conjugal mobilization.</title>
        <authorList>
            <person name="Lotareva O.V."/>
            <person name="Poluektova E.U."/>
            <person name="Titok M.A."/>
            <person name="Prozorov A.A."/>
        </authorList>
    </citation>
    <scope>NUCLEOTIDE SEQUENCE</scope>
    <source>
        <strain evidence="1">72</strain>
        <plasmid evidence="1">pBS72</plasmid>
    </source>
</reference>
<reference evidence="1" key="4">
    <citation type="journal article" date="2006" name="Microbiology">
        <title>The replicative polymerases PolC and DnaE are required for theta replication of the Bacillus subtilis plasmid pBS72.</title>
        <authorList>
            <person name="Titok M."/>
            <person name="Suski C."/>
            <person name="Dalmais B."/>
            <person name="Ehrlich S.D."/>
            <person name="Janniere L."/>
        </authorList>
    </citation>
    <scope>NUCLEOTIDE SEQUENCE</scope>
    <source>
        <strain evidence="1">72</strain>
        <plasmid evidence="1">pBS72</plasmid>
    </source>
</reference>
<reference evidence="1" key="5">
    <citation type="submission" date="2016-08" db="EMBL/GenBank/DDBJ databases">
        <authorList>
            <person name="Satsunkevich N.E."/>
            <person name="Valentovich L.N."/>
            <person name="Kolomiets E.I."/>
            <person name="Titok M.A."/>
        </authorList>
    </citation>
    <scope>NUCLEOTIDE SEQUENCE</scope>
    <source>
        <strain evidence="1">72</strain>
        <plasmid evidence="1">pBS72</plasmid>
    </source>
</reference>
<keyword evidence="1" id="KW-0614">Plasmid</keyword>
<dbReference type="RefSeq" id="WP_069479532.1">
    <property type="nucleotide sequence ID" value="NZ_JARTBI010000012.1"/>
</dbReference>
<gene>
    <name evidence="1" type="ORF">pBS72_0540</name>
</gene>
<sequence length="82" mass="9356">MSVTHHLKLKNAGYQSNNNVPNIHELVTVDMGFKKGDQLTLSTFNQEYLNTKPIYFSIVDISKKKQKKGQVLLKIKKIEGHS</sequence>
<accession>A0A1J0AKQ8</accession>
<proteinExistence type="predicted"/>
<dbReference type="AlphaFoldDB" id="A0A1J0AKQ8"/>
<evidence type="ECO:0000313" key="1">
    <source>
        <dbReference type="EMBL" id="APB62323.1"/>
    </source>
</evidence>
<protein>
    <submittedName>
        <fullName evidence="1">Uncharacterized protein</fullName>
    </submittedName>
</protein>
<dbReference type="Gene3D" id="2.30.130.30">
    <property type="entry name" value="Hypothetical protein"/>
    <property type="match status" value="1"/>
</dbReference>
<dbReference type="EMBL" id="KX711616">
    <property type="protein sequence ID" value="APB62323.1"/>
    <property type="molecule type" value="Genomic_DNA"/>
</dbReference>
<organism evidence="1">
    <name type="scientific">Bacillus subtilis</name>
    <dbReference type="NCBI Taxonomy" id="1423"/>
    <lineage>
        <taxon>Bacteria</taxon>
        <taxon>Bacillati</taxon>
        <taxon>Bacillota</taxon>
        <taxon>Bacilli</taxon>
        <taxon>Bacillales</taxon>
        <taxon>Bacillaceae</taxon>
        <taxon>Bacillus</taxon>
    </lineage>
</organism>